<feature type="coiled-coil region" evidence="3">
    <location>
        <begin position="93"/>
        <end position="221"/>
    </location>
</feature>
<dbReference type="Gene3D" id="2.40.30.170">
    <property type="match status" value="1"/>
</dbReference>
<feature type="domain" description="CusB-like beta-barrel" evidence="6">
    <location>
        <begin position="261"/>
        <end position="300"/>
    </location>
</feature>
<dbReference type="SUPFAM" id="SSF111369">
    <property type="entry name" value="HlyD-like secretion proteins"/>
    <property type="match status" value="2"/>
</dbReference>
<sequence length="367" mass="40226">MAEPTQSVNDRKKRRSRAGTLVAIIVVALGVVAWWWLGRGRVSTDNAFIQADIVQLSPRINGTVAEVLVDENDWVDAGQPLVRLDPVDYDVQVDQARAAVATARAQLETAAADLDLTREQSEAGVLQAEAVLRAAQSEASRAAKDAQRYRDLLAKDEIARQQVDQIETMAQSAREQVEQARAGLRQARTAPQQVAARQAQVNAAQARLEQAEAILRQAELERSYCEIRAPRAGRVTRKNVLAGQQVAVGKPMLALVSNEPWVIANFKETQLTDMRPGQAASFEIDAYPDYEFHGYVESIQAGTGSIFSLLPPENATGNYVKVVQRVPVKLMFDPEPDEAHRLVPGMSVVPTVDVARAPRELPRQSGP</sequence>
<dbReference type="EMBL" id="JAVRIC010000004">
    <property type="protein sequence ID" value="MDT0496555.1"/>
    <property type="molecule type" value="Genomic_DNA"/>
</dbReference>
<dbReference type="Pfam" id="PF25917">
    <property type="entry name" value="BSH_RND"/>
    <property type="match status" value="1"/>
</dbReference>
<evidence type="ECO:0000256" key="3">
    <source>
        <dbReference type="SAM" id="Coils"/>
    </source>
</evidence>
<evidence type="ECO:0000256" key="1">
    <source>
        <dbReference type="ARBA" id="ARBA00004196"/>
    </source>
</evidence>
<keyword evidence="4" id="KW-1133">Transmembrane helix</keyword>
<feature type="transmembrane region" description="Helical" evidence="4">
    <location>
        <begin position="18"/>
        <end position="37"/>
    </location>
</feature>
<dbReference type="InterPro" id="IPR058625">
    <property type="entry name" value="MdtA-like_BSH"/>
</dbReference>
<comment type="caution">
    <text evidence="7">The sequence shown here is derived from an EMBL/GenBank/DDBJ whole genome shotgun (WGS) entry which is preliminary data.</text>
</comment>
<evidence type="ECO:0000259" key="5">
    <source>
        <dbReference type="Pfam" id="PF25917"/>
    </source>
</evidence>
<dbReference type="Pfam" id="PF25954">
    <property type="entry name" value="Beta-barrel_RND_2"/>
    <property type="match status" value="1"/>
</dbReference>
<dbReference type="RefSeq" id="WP_311363947.1">
    <property type="nucleotide sequence ID" value="NZ_JAVRIC010000004.1"/>
</dbReference>
<evidence type="ECO:0000256" key="2">
    <source>
        <dbReference type="ARBA" id="ARBA00009477"/>
    </source>
</evidence>
<dbReference type="InterPro" id="IPR058792">
    <property type="entry name" value="Beta-barrel_RND_2"/>
</dbReference>
<evidence type="ECO:0000256" key="4">
    <source>
        <dbReference type="SAM" id="Phobius"/>
    </source>
</evidence>
<evidence type="ECO:0000313" key="8">
    <source>
        <dbReference type="Proteomes" id="UP001254608"/>
    </source>
</evidence>
<dbReference type="InterPro" id="IPR050739">
    <property type="entry name" value="MFP"/>
</dbReference>
<proteinExistence type="inferred from homology"/>
<comment type="similarity">
    <text evidence="2">Belongs to the membrane fusion protein (MFP) (TC 8.A.1) family.</text>
</comment>
<keyword evidence="8" id="KW-1185">Reference proteome</keyword>
<keyword evidence="3" id="KW-0175">Coiled coil</keyword>
<gene>
    <name evidence="7" type="ORF">RM530_04140</name>
</gene>
<evidence type="ECO:0000259" key="6">
    <source>
        <dbReference type="Pfam" id="PF25954"/>
    </source>
</evidence>
<reference evidence="7 8" key="1">
    <citation type="submission" date="2023-09" db="EMBL/GenBank/DDBJ databases">
        <authorList>
            <person name="Rey-Velasco X."/>
        </authorList>
    </citation>
    <scope>NUCLEOTIDE SEQUENCE [LARGE SCALE GENOMIC DNA]</scope>
    <source>
        <strain evidence="7 8">W345</strain>
    </source>
</reference>
<dbReference type="Gene3D" id="2.40.50.100">
    <property type="match status" value="1"/>
</dbReference>
<accession>A0ABU2WG83</accession>
<name>A0ABU2WG83_9GAMM</name>
<protein>
    <submittedName>
        <fullName evidence="7">HlyD family secretion protein</fullName>
    </submittedName>
</protein>
<organism evidence="7 8">
    <name type="scientific">Banduia mediterranea</name>
    <dbReference type="NCBI Taxonomy" id="3075609"/>
    <lineage>
        <taxon>Bacteria</taxon>
        <taxon>Pseudomonadati</taxon>
        <taxon>Pseudomonadota</taxon>
        <taxon>Gammaproteobacteria</taxon>
        <taxon>Nevskiales</taxon>
        <taxon>Algiphilaceae</taxon>
        <taxon>Banduia</taxon>
    </lineage>
</organism>
<dbReference type="Gene3D" id="1.10.287.470">
    <property type="entry name" value="Helix hairpin bin"/>
    <property type="match status" value="2"/>
</dbReference>
<comment type="subcellular location">
    <subcellularLocation>
        <location evidence="1">Cell envelope</location>
    </subcellularLocation>
</comment>
<dbReference type="Proteomes" id="UP001254608">
    <property type="component" value="Unassembled WGS sequence"/>
</dbReference>
<keyword evidence="4" id="KW-0472">Membrane</keyword>
<evidence type="ECO:0000313" key="7">
    <source>
        <dbReference type="EMBL" id="MDT0496555.1"/>
    </source>
</evidence>
<feature type="domain" description="Multidrug resistance protein MdtA-like barrel-sandwich hybrid" evidence="5">
    <location>
        <begin position="53"/>
        <end position="256"/>
    </location>
</feature>
<keyword evidence="4" id="KW-0812">Transmembrane</keyword>
<dbReference type="PANTHER" id="PTHR30386:SF19">
    <property type="entry name" value="MULTIDRUG EXPORT PROTEIN EMRA-RELATED"/>
    <property type="match status" value="1"/>
</dbReference>
<dbReference type="PANTHER" id="PTHR30386">
    <property type="entry name" value="MEMBRANE FUSION SUBUNIT OF EMRAB-TOLC MULTIDRUG EFFLUX PUMP"/>
    <property type="match status" value="1"/>
</dbReference>